<sequence>MITIHLRRWLLAGLVAGAAWLTGCANQPMRLALTEMGTTSDSEYGLFSLRLQRGVTITGLAAEETVGTITSDSDKFSIVEQFKRIWPTRNDLPDSMTPRLANGPDSEIRVRRFASDATIDDLMALRDLLQDAQQQLSLAAQTQLKAAVLRQARSSLSKEEALADELPVRVSTRLATLYPEGSWKTTADLGSAIDAADQLAKLDVPGSVLDRIRQVLRKKGVIVTQWQGDLSVNANVDSAVGSAGIERSRSVGGYLILGEPQVHTLYLGDDIPPRILCQRRDAKGQPACIGEAFEARRQYLTIYQLRARHVVYAEAARSATRAGVRLKLDELAKAATAAGFGLNPQTIEALKLDVEAGYAALQSAGTSGVLDAGSVNPQDNAGLSVYTLAALETSDELKTLLKHSIPVINMRIALRERMAEKFGR</sequence>
<name>A0ABT9G907_LEPDI</name>
<evidence type="ECO:0000313" key="2">
    <source>
        <dbReference type="Proteomes" id="UP001235760"/>
    </source>
</evidence>
<proteinExistence type="predicted"/>
<dbReference type="Proteomes" id="UP001235760">
    <property type="component" value="Unassembled WGS sequence"/>
</dbReference>
<evidence type="ECO:0000313" key="1">
    <source>
        <dbReference type="EMBL" id="MDP4302960.1"/>
    </source>
</evidence>
<comment type="caution">
    <text evidence="1">The sequence shown here is derived from an EMBL/GenBank/DDBJ whole genome shotgun (WGS) entry which is preliminary data.</text>
</comment>
<dbReference type="EMBL" id="JAUZEE010000019">
    <property type="protein sequence ID" value="MDP4302960.1"/>
    <property type="molecule type" value="Genomic_DNA"/>
</dbReference>
<organism evidence="1 2">
    <name type="scientific">Leptothrix discophora</name>
    <dbReference type="NCBI Taxonomy" id="89"/>
    <lineage>
        <taxon>Bacteria</taxon>
        <taxon>Pseudomonadati</taxon>
        <taxon>Pseudomonadota</taxon>
        <taxon>Betaproteobacteria</taxon>
        <taxon>Burkholderiales</taxon>
        <taxon>Sphaerotilaceae</taxon>
        <taxon>Leptothrix</taxon>
    </lineage>
</organism>
<keyword evidence="2" id="KW-1185">Reference proteome</keyword>
<protein>
    <submittedName>
        <fullName evidence="1">Uncharacterized protein</fullName>
    </submittedName>
</protein>
<reference evidence="1 2" key="1">
    <citation type="submission" date="2023-08" db="EMBL/GenBank/DDBJ databases">
        <authorList>
            <person name="Roldan D.M."/>
            <person name="Menes R.J."/>
        </authorList>
    </citation>
    <scope>NUCLEOTIDE SEQUENCE [LARGE SCALE GENOMIC DNA]</scope>
    <source>
        <strain evidence="1 2">CCM 2812</strain>
    </source>
</reference>
<accession>A0ABT9G907</accession>
<gene>
    <name evidence="1" type="ORF">Q8X39_20185</name>
</gene>
<dbReference type="RefSeq" id="WP_305751498.1">
    <property type="nucleotide sequence ID" value="NZ_JAUZEE010000019.1"/>
</dbReference>
<dbReference type="PROSITE" id="PS51257">
    <property type="entry name" value="PROKAR_LIPOPROTEIN"/>
    <property type="match status" value="1"/>
</dbReference>